<proteinExistence type="predicted"/>
<dbReference type="Proteomes" id="UP000639643">
    <property type="component" value="Unassembled WGS sequence"/>
</dbReference>
<organism evidence="2 3">
    <name type="scientific">Colletotrichum musicola</name>
    <dbReference type="NCBI Taxonomy" id="2175873"/>
    <lineage>
        <taxon>Eukaryota</taxon>
        <taxon>Fungi</taxon>
        <taxon>Dikarya</taxon>
        <taxon>Ascomycota</taxon>
        <taxon>Pezizomycotina</taxon>
        <taxon>Sordariomycetes</taxon>
        <taxon>Hypocreomycetidae</taxon>
        <taxon>Glomerellales</taxon>
        <taxon>Glomerellaceae</taxon>
        <taxon>Colletotrichum</taxon>
        <taxon>Colletotrichum orchidearum species complex</taxon>
    </lineage>
</organism>
<comment type="caution">
    <text evidence="2">The sequence shown here is derived from an EMBL/GenBank/DDBJ whole genome shotgun (WGS) entry which is preliminary data.</text>
</comment>
<evidence type="ECO:0000313" key="3">
    <source>
        <dbReference type="Proteomes" id="UP000639643"/>
    </source>
</evidence>
<sequence>MFTRQQSHRRTAPFPKRSGSGYSSWPESDSEDDMITPCAASTTSEKPEAHVTMTEYAAAPASPVEPQNHHAAAAASSSRPSLGAGRRTSADHADLEELWECMLELQQRYRCYNSTRMEIAADSEDAAEMMPTRACIDMLNDSIESLPEEGWKKLSKYLVPECDSCCQKTQKWKFWKHA</sequence>
<gene>
    <name evidence="2" type="ORF">CMUS01_14649</name>
</gene>
<keyword evidence="3" id="KW-1185">Reference proteome</keyword>
<dbReference type="AlphaFoldDB" id="A0A8H6MRA5"/>
<protein>
    <submittedName>
        <fullName evidence="2">Uncharacterized protein</fullName>
    </submittedName>
</protein>
<evidence type="ECO:0000313" key="2">
    <source>
        <dbReference type="EMBL" id="KAF6805336.1"/>
    </source>
</evidence>
<reference evidence="2" key="1">
    <citation type="journal article" date="2020" name="Phytopathology">
        <title>Genome Sequence Resources of Colletotrichum truncatum, C. plurivorum, C. musicola, and C. sojae: Four Species Pathogenic to Soybean (Glycine max).</title>
        <authorList>
            <person name="Rogerio F."/>
            <person name="Boufleur T.R."/>
            <person name="Ciampi-Guillardi M."/>
            <person name="Sukno S.A."/>
            <person name="Thon M.R."/>
            <person name="Massola Junior N.S."/>
            <person name="Baroncelli R."/>
        </authorList>
    </citation>
    <scope>NUCLEOTIDE SEQUENCE</scope>
    <source>
        <strain evidence="2">LFN0074</strain>
    </source>
</reference>
<feature type="region of interest" description="Disordered" evidence="1">
    <location>
        <begin position="1"/>
        <end position="89"/>
    </location>
</feature>
<feature type="compositionally biased region" description="Basic residues" evidence="1">
    <location>
        <begin position="1"/>
        <end position="11"/>
    </location>
</feature>
<dbReference type="OrthoDB" id="3553044at2759"/>
<name>A0A8H6MRA5_9PEZI</name>
<dbReference type="EMBL" id="WIGM01001084">
    <property type="protein sequence ID" value="KAF6805336.1"/>
    <property type="molecule type" value="Genomic_DNA"/>
</dbReference>
<evidence type="ECO:0000256" key="1">
    <source>
        <dbReference type="SAM" id="MobiDB-lite"/>
    </source>
</evidence>
<accession>A0A8H6MRA5</accession>